<dbReference type="Pfam" id="PF17938">
    <property type="entry name" value="TetR_C_29"/>
    <property type="match status" value="1"/>
</dbReference>
<keyword evidence="6" id="KW-1185">Reference proteome</keyword>
<organism evidence="5 6">
    <name type="scientific">Georgenia yuyongxinii</name>
    <dbReference type="NCBI Taxonomy" id="2589797"/>
    <lineage>
        <taxon>Bacteria</taxon>
        <taxon>Bacillati</taxon>
        <taxon>Actinomycetota</taxon>
        <taxon>Actinomycetes</taxon>
        <taxon>Micrococcales</taxon>
        <taxon>Bogoriellaceae</taxon>
        <taxon>Georgenia</taxon>
    </lineage>
</organism>
<dbReference type="InterPro" id="IPR009057">
    <property type="entry name" value="Homeodomain-like_sf"/>
</dbReference>
<evidence type="ECO:0000313" key="5">
    <source>
        <dbReference type="EMBL" id="TRW46962.1"/>
    </source>
</evidence>
<feature type="domain" description="HTH tetR-type" evidence="4">
    <location>
        <begin position="37"/>
        <end position="97"/>
    </location>
</feature>
<dbReference type="EMBL" id="VJXR01000005">
    <property type="protein sequence ID" value="TRW46962.1"/>
    <property type="molecule type" value="Genomic_DNA"/>
</dbReference>
<evidence type="ECO:0000313" key="6">
    <source>
        <dbReference type="Proteomes" id="UP000318693"/>
    </source>
</evidence>
<dbReference type="PRINTS" id="PR00455">
    <property type="entry name" value="HTHTETR"/>
</dbReference>
<sequence length="245" mass="27383">MPSPSRTEPGRAPGAVEGARPPVPAAGVRAPRRRDPARTRQAILDAAEEEFSERGFLGGRVDAIAERTSITKRMIYYYFGDKQGLYLAALEQVYREMRQSERAVHLDDLEPVEALRTFVLSTIDFQEARPSFVRMVSFENTLGAENIAGIESLRELNAGLVDSVDRLLRRGRTAGVFRDGPDAPDALELHQLISSLAFYRVSNRATFREIFDHDMLDPVHGETFRRRAVALVLDHVLVPGAGRRP</sequence>
<dbReference type="SUPFAM" id="SSF48498">
    <property type="entry name" value="Tetracyclin repressor-like, C-terminal domain"/>
    <property type="match status" value="1"/>
</dbReference>
<protein>
    <submittedName>
        <fullName evidence="5">TetR/AcrR family transcriptional regulator</fullName>
    </submittedName>
</protein>
<comment type="caution">
    <text evidence="5">The sequence shown here is derived from an EMBL/GenBank/DDBJ whole genome shotgun (WGS) entry which is preliminary data.</text>
</comment>
<gene>
    <name evidence="5" type="ORF">FJ693_02980</name>
</gene>
<feature type="DNA-binding region" description="H-T-H motif" evidence="2">
    <location>
        <begin position="60"/>
        <end position="79"/>
    </location>
</feature>
<evidence type="ECO:0000256" key="1">
    <source>
        <dbReference type="ARBA" id="ARBA00023125"/>
    </source>
</evidence>
<dbReference type="InterPro" id="IPR041474">
    <property type="entry name" value="NicS_C"/>
</dbReference>
<dbReference type="PROSITE" id="PS50977">
    <property type="entry name" value="HTH_TETR_2"/>
    <property type="match status" value="1"/>
</dbReference>
<dbReference type="InterPro" id="IPR036271">
    <property type="entry name" value="Tet_transcr_reg_TetR-rel_C_sf"/>
</dbReference>
<keyword evidence="1 2" id="KW-0238">DNA-binding</keyword>
<dbReference type="SUPFAM" id="SSF46689">
    <property type="entry name" value="Homeodomain-like"/>
    <property type="match status" value="1"/>
</dbReference>
<dbReference type="GO" id="GO:0003677">
    <property type="term" value="F:DNA binding"/>
    <property type="evidence" value="ECO:0007669"/>
    <property type="project" value="UniProtKB-UniRule"/>
</dbReference>
<feature type="region of interest" description="Disordered" evidence="3">
    <location>
        <begin position="1"/>
        <end position="38"/>
    </location>
</feature>
<accession>A0A552WW10</accession>
<dbReference type="Proteomes" id="UP000318693">
    <property type="component" value="Unassembled WGS sequence"/>
</dbReference>
<evidence type="ECO:0000256" key="2">
    <source>
        <dbReference type="PROSITE-ProRule" id="PRU00335"/>
    </source>
</evidence>
<dbReference type="AlphaFoldDB" id="A0A552WW10"/>
<dbReference type="InterPro" id="IPR050109">
    <property type="entry name" value="HTH-type_TetR-like_transc_reg"/>
</dbReference>
<dbReference type="GO" id="GO:0006355">
    <property type="term" value="P:regulation of DNA-templated transcription"/>
    <property type="evidence" value="ECO:0007669"/>
    <property type="project" value="UniProtKB-ARBA"/>
</dbReference>
<dbReference type="PANTHER" id="PTHR30328:SF54">
    <property type="entry name" value="HTH-TYPE TRANSCRIPTIONAL REPRESSOR SCO4008"/>
    <property type="match status" value="1"/>
</dbReference>
<dbReference type="InterPro" id="IPR001647">
    <property type="entry name" value="HTH_TetR"/>
</dbReference>
<feature type="compositionally biased region" description="Low complexity" evidence="3">
    <location>
        <begin position="10"/>
        <end position="29"/>
    </location>
</feature>
<dbReference type="PANTHER" id="PTHR30328">
    <property type="entry name" value="TRANSCRIPTIONAL REPRESSOR"/>
    <property type="match status" value="1"/>
</dbReference>
<proteinExistence type="predicted"/>
<evidence type="ECO:0000256" key="3">
    <source>
        <dbReference type="SAM" id="MobiDB-lite"/>
    </source>
</evidence>
<evidence type="ECO:0000259" key="4">
    <source>
        <dbReference type="PROSITE" id="PS50977"/>
    </source>
</evidence>
<name>A0A552WW10_9MICO</name>
<reference evidence="5 6" key="1">
    <citation type="submission" date="2019-07" db="EMBL/GenBank/DDBJ databases">
        <title>Georgenia wutianyii sp. nov. and Georgenia *** sp. nov. isolated from plateau pika (Ochotona curzoniae) in the Qinghai-Tibet plateau of China.</title>
        <authorList>
            <person name="Tian Z."/>
        </authorList>
    </citation>
    <scope>NUCLEOTIDE SEQUENCE [LARGE SCALE GENOMIC DNA]</scope>
    <source>
        <strain evidence="5 6">Z446</strain>
    </source>
</reference>
<dbReference type="Gene3D" id="1.10.357.10">
    <property type="entry name" value="Tetracycline Repressor, domain 2"/>
    <property type="match status" value="1"/>
</dbReference>
<dbReference type="Pfam" id="PF00440">
    <property type="entry name" value="TetR_N"/>
    <property type="match status" value="1"/>
</dbReference>
<dbReference type="RefSeq" id="WP_143417052.1">
    <property type="nucleotide sequence ID" value="NZ_VJXR01000005.1"/>
</dbReference>